<feature type="region of interest" description="Disordered" evidence="1">
    <location>
        <begin position="842"/>
        <end position="866"/>
    </location>
</feature>
<reference evidence="2 3" key="1">
    <citation type="journal article" date="2024" name="Front Chem Biol">
        <title>Unveiling the potential of Daldinia eschscholtzii MFLUCC 19-0629 through bioactivity and bioinformatics studies for enhanced sustainable agriculture production.</title>
        <authorList>
            <person name="Brooks S."/>
            <person name="Weaver J.A."/>
            <person name="Klomchit A."/>
            <person name="Alharthi S.A."/>
            <person name="Onlamun T."/>
            <person name="Nurani R."/>
            <person name="Vong T.K."/>
            <person name="Alberti F."/>
            <person name="Greco C."/>
        </authorList>
    </citation>
    <scope>NUCLEOTIDE SEQUENCE [LARGE SCALE GENOMIC DNA]</scope>
    <source>
        <strain evidence="2">MFLUCC 19-0629</strain>
    </source>
</reference>
<sequence>MTFWAPFTISNHPGVKSIDEFSERGQYQPYRYCRQLSLHKHSRYALGMHSLFSRAVQAQSSCRCRLCLHSGHSIVRRSTNIAPRRKVTVADIFTACYTTILGTATVIDARRKEVRKKELDEKLEKARAALGSSSAQNTSSQPSGEVNIPDSRSATASQTCSDGSRRRNHPFTSGLLQELGVLCEITRRPVSRPSWMQTQIEWAQVESAIVAEELDPKNVLREPKSDQQLRRTTATVVDLVNQLIDRSRTYKSTRSQDAETSADEAIYKELKDMLLTFNYPSYNQPREDPNEAARTRFLLGESIRRIFNRAADAKEVVAKICFNILTVGVPPSIHTYNTMIAGFNRIQRPDLAQAVIDSYIHRTAWPATEQTAVCLLDHYRGVNQEDGIRDIIQRMRGVRGDGLHFRIIDKKAIYTRDWLAWAIENCASRKYVYVERMRRTDAVFTSIIKGWLYCGEPGNASMAFVTCIRYGGTIAIQTLQELFTACLSTVNYSAARRLAGGLAKNIRSFATWINCIIRQESIDTSRRLILSLSNLVDLCRLPFSFTPISKPYDQSLKELKSLINLTRFELEIREAANLCMATLEEITSSGPLISRLDKVLATLELAQQSRQKAARSLAHFGRLAELSSIERRCRDLETRIRNTTALTKATILKIKTGYELDPSAILTSKQESSIWYQREYFLWYQRDRHDSLVNALQNIQISLGPMTKDDIRSQLLRRLPDPVLSRRLGDSGHPENLAIRALTSFYASNITHTNGLEDAICDAPISQLEQELADIENTIRAILFAHLSGDTQRKLRFQYPNFYKMPFKKLYKYQLRRTIFKTILQQTGEKLLGISRDTNEAAYPGSKGGMHSGDPSTGLHTASSSGLRDALPLSALG</sequence>
<dbReference type="EMBL" id="JBANMG010000003">
    <property type="protein sequence ID" value="KAK6955041.1"/>
    <property type="molecule type" value="Genomic_DNA"/>
</dbReference>
<dbReference type="AlphaFoldDB" id="A0AAX6MS91"/>
<keyword evidence="3" id="KW-1185">Reference proteome</keyword>
<comment type="caution">
    <text evidence="2">The sequence shown here is derived from an EMBL/GenBank/DDBJ whole genome shotgun (WGS) entry which is preliminary data.</text>
</comment>
<dbReference type="Proteomes" id="UP001369815">
    <property type="component" value="Unassembled WGS sequence"/>
</dbReference>
<feature type="compositionally biased region" description="Polar residues" evidence="1">
    <location>
        <begin position="854"/>
        <end position="866"/>
    </location>
</feature>
<organism evidence="2 3">
    <name type="scientific">Daldinia eschscholtzii</name>
    <dbReference type="NCBI Taxonomy" id="292717"/>
    <lineage>
        <taxon>Eukaryota</taxon>
        <taxon>Fungi</taxon>
        <taxon>Dikarya</taxon>
        <taxon>Ascomycota</taxon>
        <taxon>Pezizomycotina</taxon>
        <taxon>Sordariomycetes</taxon>
        <taxon>Xylariomycetidae</taxon>
        <taxon>Xylariales</taxon>
        <taxon>Hypoxylaceae</taxon>
        <taxon>Daldinia</taxon>
    </lineage>
</organism>
<name>A0AAX6MS91_9PEZI</name>
<protein>
    <recommendedName>
        <fullName evidence="4">Pentatricopeptide repeat domain-containing protein</fullName>
    </recommendedName>
</protein>
<feature type="region of interest" description="Disordered" evidence="1">
    <location>
        <begin position="127"/>
        <end position="169"/>
    </location>
</feature>
<gene>
    <name evidence="2" type="ORF">Daesc_002671</name>
</gene>
<feature type="compositionally biased region" description="Polar residues" evidence="1">
    <location>
        <begin position="150"/>
        <end position="162"/>
    </location>
</feature>
<dbReference type="Gene3D" id="1.25.40.10">
    <property type="entry name" value="Tetratricopeptide repeat domain"/>
    <property type="match status" value="1"/>
</dbReference>
<dbReference type="InterPro" id="IPR011990">
    <property type="entry name" value="TPR-like_helical_dom_sf"/>
</dbReference>
<evidence type="ECO:0000313" key="3">
    <source>
        <dbReference type="Proteomes" id="UP001369815"/>
    </source>
</evidence>
<evidence type="ECO:0000256" key="1">
    <source>
        <dbReference type="SAM" id="MobiDB-lite"/>
    </source>
</evidence>
<evidence type="ECO:0000313" key="2">
    <source>
        <dbReference type="EMBL" id="KAK6955041.1"/>
    </source>
</evidence>
<proteinExistence type="predicted"/>
<accession>A0AAX6MS91</accession>
<feature type="compositionally biased region" description="Low complexity" evidence="1">
    <location>
        <begin position="132"/>
        <end position="143"/>
    </location>
</feature>
<evidence type="ECO:0008006" key="4">
    <source>
        <dbReference type="Google" id="ProtNLM"/>
    </source>
</evidence>